<reference evidence="3" key="3">
    <citation type="submission" date="2021-06" db="EMBL/GenBank/DDBJ databases">
        <title>Genomic Description and Analysis of Intracellular Bacteria, Candidatus Berkiella cookevillensis and Candidatus Berkiella aquae.</title>
        <authorList>
            <person name="Kidane D.T."/>
            <person name="Mehari Y.T."/>
            <person name="Rice F.C."/>
            <person name="Arivett B.A."/>
            <person name="Farone A.L."/>
            <person name="Berk S.G."/>
            <person name="Farone M.B."/>
        </authorList>
    </citation>
    <scope>NUCLEOTIDE SEQUENCE</scope>
    <source>
        <strain evidence="3">HT99</strain>
    </source>
</reference>
<dbReference type="InterPro" id="IPR019619">
    <property type="entry name" value="DUF2490"/>
</dbReference>
<protein>
    <submittedName>
        <fullName evidence="3">DUF2490 domain-containing protein</fullName>
    </submittedName>
</protein>
<dbReference type="Pfam" id="PF10677">
    <property type="entry name" value="DUF2490"/>
    <property type="match status" value="1"/>
</dbReference>
<proteinExistence type="predicted"/>
<evidence type="ECO:0000313" key="2">
    <source>
        <dbReference type="EMBL" id="KRG20478.1"/>
    </source>
</evidence>
<evidence type="ECO:0000256" key="1">
    <source>
        <dbReference type="SAM" id="SignalP"/>
    </source>
</evidence>
<evidence type="ECO:0000313" key="3">
    <source>
        <dbReference type="EMBL" id="MCS5712229.1"/>
    </source>
</evidence>
<dbReference type="EMBL" id="LKAJ01000011">
    <property type="protein sequence ID" value="KRG20478.1"/>
    <property type="molecule type" value="Genomic_DNA"/>
</dbReference>
<comment type="caution">
    <text evidence="2">The sequence shown here is derived from an EMBL/GenBank/DDBJ whole genome shotgun (WGS) entry which is preliminary data.</text>
</comment>
<reference evidence="2" key="1">
    <citation type="submission" date="2015-09" db="EMBL/GenBank/DDBJ databases">
        <title>Draft Genome Sequences of Two Novel Amoeba-resistant Intranuclear Bacteria, Candidatus Berkiella cookevillensis and Candidatus Berkiella aquae.</title>
        <authorList>
            <person name="Mehari Y.T."/>
            <person name="Arivett B.A."/>
            <person name="Farone A.L."/>
            <person name="Gunderson J.H."/>
            <person name="Farone M.B."/>
        </authorList>
    </citation>
    <scope>NUCLEOTIDE SEQUENCE [LARGE SCALE GENOMIC DNA]</scope>
    <source>
        <strain evidence="2">HT99</strain>
    </source>
</reference>
<evidence type="ECO:0000313" key="4">
    <source>
        <dbReference type="Proteomes" id="UP000051497"/>
    </source>
</evidence>
<dbReference type="OrthoDB" id="5381041at2"/>
<keyword evidence="4" id="KW-1185">Reference proteome</keyword>
<feature type="chain" id="PRO_5043129816" evidence="1">
    <location>
        <begin position="25"/>
        <end position="226"/>
    </location>
</feature>
<keyword evidence="1" id="KW-0732">Signal</keyword>
<dbReference type="AlphaFoldDB" id="A0A0Q9YUE4"/>
<sequence length="226" mass="26109">MLHKKLVVYLLSFILLLFSQSVFAVEEHAKLWTSYEISGGIFNGSKVRFYLQPQLRFIDNEYKFEQAVVHAGLGYKIAKPLTFYIGNSGVISKQSSGDFVDEYRIWQQLNWEIIKGSHFNVKSRTRLEQRKQEATPQWANRLREKLTFVFPVHPISIIVSDELFFNLNHPLWVSECSLSQNRGFIGFGVPLAKHTSIEIGYLNQYQFNKTDSMSNIVNIGLVTQLP</sequence>
<accession>A0A0Q9YUE4</accession>
<reference evidence="3" key="2">
    <citation type="journal article" date="2016" name="Genome Announc.">
        <title>Draft Genome Sequences of Two Novel Amoeba-Resistant Intranuclear Bacteria, 'Candidatus Berkiella cookevillensis' and 'Candidatus Berkiella aquae'.</title>
        <authorList>
            <person name="Mehari Y.T."/>
            <person name="Arivett B.A."/>
            <person name="Farone A.L."/>
            <person name="Gunderson J.H."/>
            <person name="Farone M.B."/>
        </authorList>
    </citation>
    <scope>NUCLEOTIDE SEQUENCE</scope>
    <source>
        <strain evidence="3">HT99</strain>
    </source>
</reference>
<name>A0A0Q9YUE4_9GAMM</name>
<organism evidence="2">
    <name type="scientific">Candidatus Berkiella aquae</name>
    <dbReference type="NCBI Taxonomy" id="295108"/>
    <lineage>
        <taxon>Bacteria</taxon>
        <taxon>Pseudomonadati</taxon>
        <taxon>Pseudomonadota</taxon>
        <taxon>Gammaproteobacteria</taxon>
        <taxon>Candidatus Berkiellales</taxon>
        <taxon>Candidatus Berkiellaceae</taxon>
        <taxon>Candidatus Berkiella</taxon>
    </lineage>
</organism>
<dbReference type="Proteomes" id="UP000051497">
    <property type="component" value="Unassembled WGS sequence"/>
</dbReference>
<feature type="signal peptide" evidence="1">
    <location>
        <begin position="1"/>
        <end position="24"/>
    </location>
</feature>
<dbReference type="STRING" id="295108.HT99x_02407"/>
<dbReference type="RefSeq" id="WP_075067019.1">
    <property type="nucleotide sequence ID" value="NZ_LKAJ02000001.1"/>
</dbReference>
<dbReference type="EMBL" id="LKAJ02000001">
    <property type="protein sequence ID" value="MCS5712229.1"/>
    <property type="molecule type" value="Genomic_DNA"/>
</dbReference>
<gene>
    <name evidence="3" type="ORF">HT99x_012370</name>
    <name evidence="2" type="ORF">HT99x_02407</name>
</gene>